<protein>
    <submittedName>
        <fullName evidence="6">Glycine cleavage system transcriptional activator</fullName>
    </submittedName>
</protein>
<dbReference type="InterPro" id="IPR000847">
    <property type="entry name" value="LysR_HTH_N"/>
</dbReference>
<keyword evidence="7" id="KW-1185">Reference proteome</keyword>
<comment type="caution">
    <text evidence="6">The sequence shown here is derived from an EMBL/GenBank/DDBJ whole genome shotgun (WGS) entry which is preliminary data.</text>
</comment>
<dbReference type="InterPro" id="IPR005119">
    <property type="entry name" value="LysR_subst-bd"/>
</dbReference>
<dbReference type="CDD" id="cd08432">
    <property type="entry name" value="PBP2_GcdR_TrpI_HvrB_AmpR_like"/>
    <property type="match status" value="1"/>
</dbReference>
<evidence type="ECO:0000256" key="3">
    <source>
        <dbReference type="ARBA" id="ARBA00023125"/>
    </source>
</evidence>
<dbReference type="Gene3D" id="3.40.190.10">
    <property type="entry name" value="Periplasmic binding protein-like II"/>
    <property type="match status" value="2"/>
</dbReference>
<dbReference type="InterPro" id="IPR036390">
    <property type="entry name" value="WH_DNA-bd_sf"/>
</dbReference>
<reference evidence="6 7" key="1">
    <citation type="submission" date="2021-08" db="EMBL/GenBank/DDBJ databases">
        <authorList>
            <person name="Peeters C."/>
        </authorList>
    </citation>
    <scope>NUCLEOTIDE SEQUENCE [LARGE SCALE GENOMIC DNA]</scope>
    <source>
        <strain evidence="6 7">LMG 23992</strain>
    </source>
</reference>
<evidence type="ECO:0000313" key="7">
    <source>
        <dbReference type="Proteomes" id="UP000727654"/>
    </source>
</evidence>
<dbReference type="EMBL" id="CAJZAI010000022">
    <property type="protein sequence ID" value="CAG9183964.1"/>
    <property type="molecule type" value="Genomic_DNA"/>
</dbReference>
<dbReference type="PROSITE" id="PS50931">
    <property type="entry name" value="HTH_LYSR"/>
    <property type="match status" value="1"/>
</dbReference>
<keyword evidence="3" id="KW-0238">DNA-binding</keyword>
<feature type="domain" description="HTH lysR-type" evidence="5">
    <location>
        <begin position="5"/>
        <end position="62"/>
    </location>
</feature>
<evidence type="ECO:0000259" key="5">
    <source>
        <dbReference type="PROSITE" id="PS50931"/>
    </source>
</evidence>
<dbReference type="PANTHER" id="PTHR30537:SF74">
    <property type="entry name" value="HTH-TYPE TRANSCRIPTIONAL REGULATOR TRPI"/>
    <property type="match status" value="1"/>
</dbReference>
<keyword evidence="2" id="KW-0805">Transcription regulation</keyword>
<proteinExistence type="inferred from homology"/>
<evidence type="ECO:0000256" key="4">
    <source>
        <dbReference type="ARBA" id="ARBA00023163"/>
    </source>
</evidence>
<dbReference type="PANTHER" id="PTHR30537">
    <property type="entry name" value="HTH-TYPE TRANSCRIPTIONAL REGULATOR"/>
    <property type="match status" value="1"/>
</dbReference>
<dbReference type="SUPFAM" id="SSF46785">
    <property type="entry name" value="Winged helix' DNA-binding domain"/>
    <property type="match status" value="1"/>
</dbReference>
<organism evidence="6 7">
    <name type="scientific">Cupriavidus laharis</name>
    <dbReference type="NCBI Taxonomy" id="151654"/>
    <lineage>
        <taxon>Bacteria</taxon>
        <taxon>Pseudomonadati</taxon>
        <taxon>Pseudomonadota</taxon>
        <taxon>Betaproteobacteria</taxon>
        <taxon>Burkholderiales</taxon>
        <taxon>Burkholderiaceae</taxon>
        <taxon>Cupriavidus</taxon>
    </lineage>
</organism>
<dbReference type="InterPro" id="IPR058163">
    <property type="entry name" value="LysR-type_TF_proteobact-type"/>
</dbReference>
<gene>
    <name evidence="6" type="primary">gcvA_7</name>
    <name evidence="6" type="ORF">LMG23992_05118</name>
</gene>
<keyword evidence="4" id="KW-0804">Transcription</keyword>
<comment type="similarity">
    <text evidence="1">Belongs to the LysR transcriptional regulatory family.</text>
</comment>
<accession>A0ABM8XUC6</accession>
<evidence type="ECO:0000256" key="1">
    <source>
        <dbReference type="ARBA" id="ARBA00009437"/>
    </source>
</evidence>
<dbReference type="Gene3D" id="1.10.10.10">
    <property type="entry name" value="Winged helix-like DNA-binding domain superfamily/Winged helix DNA-binding domain"/>
    <property type="match status" value="1"/>
</dbReference>
<evidence type="ECO:0000313" key="6">
    <source>
        <dbReference type="EMBL" id="CAG9183964.1"/>
    </source>
</evidence>
<name>A0ABM8XUC6_9BURK</name>
<dbReference type="RefSeq" id="WP_224082557.1">
    <property type="nucleotide sequence ID" value="NZ_CAJZAI010000022.1"/>
</dbReference>
<dbReference type="Pfam" id="PF00126">
    <property type="entry name" value="HTH_1"/>
    <property type="match status" value="1"/>
</dbReference>
<dbReference type="InterPro" id="IPR036388">
    <property type="entry name" value="WH-like_DNA-bd_sf"/>
</dbReference>
<dbReference type="PRINTS" id="PR00039">
    <property type="entry name" value="HTHLYSR"/>
</dbReference>
<evidence type="ECO:0000256" key="2">
    <source>
        <dbReference type="ARBA" id="ARBA00023015"/>
    </source>
</evidence>
<dbReference type="SUPFAM" id="SSF53850">
    <property type="entry name" value="Periplasmic binding protein-like II"/>
    <property type="match status" value="1"/>
</dbReference>
<dbReference type="Proteomes" id="UP000727654">
    <property type="component" value="Unassembled WGS sequence"/>
</dbReference>
<dbReference type="NCBIfam" id="NF008352">
    <property type="entry name" value="PRK11139.1"/>
    <property type="match status" value="1"/>
</dbReference>
<sequence length="309" mass="34753">MSRLPPLNSIRAFEAAGRHLSFTRAAEELCVTHGAVSHQVKTLEEWLGVPLFRRLGQSVQLTDQGRLYLATVSPALSAIASASRSLSRHEVLRVNALPSFIMRWLFPRLVSFRAAHPTIEVDISSGLEPVEELSGDIDVIIRREPDTVPGLVKRKFIPEMHFPVCAPSLLKDGRLEGIGDLRHHTLLHCQARPTVWNDWLKAFWQDSLVPAQSLQLEHLYFALQAALDGLGVAMGPSSLVASDVASGRLVIPFGRRMLPCRNYFMILRQERQHDPVVKTFCDWLEREGEQFESDLGVILEKVFSADRYC</sequence>
<dbReference type="Pfam" id="PF03466">
    <property type="entry name" value="LysR_substrate"/>
    <property type="match status" value="1"/>
</dbReference>